<reference evidence="3 4" key="1">
    <citation type="submission" date="2015-07" db="EMBL/GenBank/DDBJ databases">
        <title>Genome analysis of myxobacterium Chondromyces crocatus Cm c5 reveals a high potential for natural compound synthesis and the genetic basis for the loss of fruiting body formation.</title>
        <authorList>
            <person name="Zaburannyi N."/>
            <person name="Bunk B."/>
            <person name="Maier J."/>
            <person name="Overmann J."/>
            <person name="Mueller R."/>
        </authorList>
    </citation>
    <scope>NUCLEOTIDE SEQUENCE [LARGE SCALE GENOMIC DNA]</scope>
    <source>
        <strain evidence="3 4">Cm c5</strain>
    </source>
</reference>
<gene>
    <name evidence="3" type="ORF">CMC5_058420</name>
</gene>
<evidence type="ECO:0000313" key="4">
    <source>
        <dbReference type="Proteomes" id="UP000067626"/>
    </source>
</evidence>
<dbReference type="AlphaFoldDB" id="A0A0K1EL81"/>
<evidence type="ECO:0000256" key="2">
    <source>
        <dbReference type="SAM" id="SignalP"/>
    </source>
</evidence>
<dbReference type="Proteomes" id="UP000067626">
    <property type="component" value="Chromosome"/>
</dbReference>
<dbReference type="OrthoDB" id="5482456at2"/>
<organism evidence="3 4">
    <name type="scientific">Chondromyces crocatus</name>
    <dbReference type="NCBI Taxonomy" id="52"/>
    <lineage>
        <taxon>Bacteria</taxon>
        <taxon>Pseudomonadati</taxon>
        <taxon>Myxococcota</taxon>
        <taxon>Polyangia</taxon>
        <taxon>Polyangiales</taxon>
        <taxon>Polyangiaceae</taxon>
        <taxon>Chondromyces</taxon>
    </lineage>
</organism>
<dbReference type="Gene3D" id="1.25.40.10">
    <property type="entry name" value="Tetratricopeptide repeat domain"/>
    <property type="match status" value="1"/>
</dbReference>
<feature type="compositionally biased region" description="Basic and acidic residues" evidence="1">
    <location>
        <begin position="31"/>
        <end position="48"/>
    </location>
</feature>
<dbReference type="KEGG" id="ccro:CMC5_058420"/>
<dbReference type="STRING" id="52.CMC5_058420"/>
<feature type="chain" id="PRO_5005459647" description="Tetratricopeptide repeat protein" evidence="2">
    <location>
        <begin position="25"/>
        <end position="571"/>
    </location>
</feature>
<keyword evidence="2" id="KW-0732">Signal</keyword>
<dbReference type="SUPFAM" id="SSF48452">
    <property type="entry name" value="TPR-like"/>
    <property type="match status" value="1"/>
</dbReference>
<feature type="region of interest" description="Disordered" evidence="1">
    <location>
        <begin position="20"/>
        <end position="62"/>
    </location>
</feature>
<feature type="signal peptide" evidence="2">
    <location>
        <begin position="1"/>
        <end position="24"/>
    </location>
</feature>
<sequence length="571" mass="65350">MRNRVASICLVASALLLSPAQGQAQPQKKPAAAEKADVKKAAEEKPQEIDLDEGAAEEGPVTAGQMTEEAAQAKRLFDAERWSEAALILKRVVDGDTGDDEGNKQIAQYHLAIALYRLQFYQASYAIFSQVADKPNHLKFNETLLWLSKLATQLPEPADIIERVGKYKTEQVARFNNPQQRDLYWQLNYMLGRYKYRNRNYEEAISLFDKVNNKSTYYVQSQFFSGISYVQLRKSVPAVKAFQRIIQALDEGVEGVEEEGRMRDLAFLSMARTYYSASVRLDDNNIPTIDSTRLSAAVKYWNRVDVASEYWLDALFEQSWAYFMAGMYPQALGNIHTIESPYFPNSFYPEADILKSVIAFTICQYDDATTVVARMKKKYEPIKKELESILNRFKGEESEEKFYQFLKDVREGKANLSPTIRPIVTNALSDRQLLRNIEYVRVLSEEEGRFKKAPASFRNSPVGADVTDALDFARNLAVRNAGTLARDRYQRYLDELNEHLRDSSKILIDITAAERNKLDQQVVSGQLSKEESQVFGVVKPDEEHVLWPFNGEYWRDELGFYRQVVVSKCSK</sequence>
<feature type="compositionally biased region" description="Low complexity" evidence="1">
    <location>
        <begin position="20"/>
        <end position="30"/>
    </location>
</feature>
<name>A0A0K1EL81_CHOCO</name>
<evidence type="ECO:0000313" key="3">
    <source>
        <dbReference type="EMBL" id="AKT41635.1"/>
    </source>
</evidence>
<evidence type="ECO:0000256" key="1">
    <source>
        <dbReference type="SAM" id="MobiDB-lite"/>
    </source>
</evidence>
<proteinExistence type="predicted"/>
<dbReference type="InterPro" id="IPR011990">
    <property type="entry name" value="TPR-like_helical_dom_sf"/>
</dbReference>
<dbReference type="EMBL" id="CP012159">
    <property type="protein sequence ID" value="AKT41635.1"/>
    <property type="molecule type" value="Genomic_DNA"/>
</dbReference>
<dbReference type="RefSeq" id="WP_050433390.1">
    <property type="nucleotide sequence ID" value="NZ_CP012159.1"/>
</dbReference>
<evidence type="ECO:0008006" key="5">
    <source>
        <dbReference type="Google" id="ProtNLM"/>
    </source>
</evidence>
<keyword evidence="4" id="KW-1185">Reference proteome</keyword>
<protein>
    <recommendedName>
        <fullName evidence="5">Tetratricopeptide repeat protein</fullName>
    </recommendedName>
</protein>
<accession>A0A0K1EL81</accession>